<evidence type="ECO:0000256" key="1">
    <source>
        <dbReference type="ARBA" id="ARBA00022737"/>
    </source>
</evidence>
<name>A0A0D9WFH2_9ORYZ</name>
<dbReference type="Pfam" id="PF13041">
    <property type="entry name" value="PPR_2"/>
    <property type="match status" value="1"/>
</dbReference>
<dbReference type="Gene3D" id="1.25.40.10">
    <property type="entry name" value="Tetratricopeptide repeat domain"/>
    <property type="match status" value="4"/>
</dbReference>
<dbReference type="NCBIfam" id="TIGR00756">
    <property type="entry name" value="PPR"/>
    <property type="match status" value="8"/>
</dbReference>
<dbReference type="Proteomes" id="UP000032180">
    <property type="component" value="Chromosome 5"/>
</dbReference>
<accession>A0A0D9WFH2</accession>
<evidence type="ECO:0000313" key="6">
    <source>
        <dbReference type="Proteomes" id="UP000032180"/>
    </source>
</evidence>
<keyword evidence="2" id="KW-0809">Transit peptide</keyword>
<dbReference type="InterPro" id="IPR011990">
    <property type="entry name" value="TPR-like_helical_dom_sf"/>
</dbReference>
<feature type="compositionally biased region" description="Basic residues" evidence="4">
    <location>
        <begin position="58"/>
        <end position="69"/>
    </location>
</feature>
<reference evidence="6" key="2">
    <citation type="submission" date="2013-12" db="EMBL/GenBank/DDBJ databases">
        <authorList>
            <person name="Yu Y."/>
            <person name="Lee S."/>
            <person name="de Baynast K."/>
            <person name="Wissotski M."/>
            <person name="Liu L."/>
            <person name="Talag J."/>
            <person name="Goicoechea J."/>
            <person name="Angelova A."/>
            <person name="Jetty R."/>
            <person name="Kudrna D."/>
            <person name="Golser W."/>
            <person name="Rivera L."/>
            <person name="Zhang J."/>
            <person name="Wing R."/>
        </authorList>
    </citation>
    <scope>NUCLEOTIDE SEQUENCE</scope>
</reference>
<feature type="repeat" description="PPR" evidence="3">
    <location>
        <begin position="423"/>
        <end position="457"/>
    </location>
</feature>
<sequence length="721" mass="79428">MAVNPTTTTTSRLLLLPSAAAAAVHGDLQVAAAAALLPAAGARASDGAALPVRDAPPHRPHRRLHRPHHPLPPLLPLPPRPPPLPSSLPPPYLIPLLNSSSSTSSAVRSHSSRFLSTASDGGDFADGEESTGEADSDSDSSHPEQVGRVCAAIADVVAAGAVDANLEAALTALSPPLSEPLVLAVLDRFRHAHRPSYRFFRWAASAGGGEFAHTSVTYCKMVHILGKTRQFQSMVALIQEMGKEEGVLCMDAFKIAIKSFAAAGEIKNAVGVFEMMRKHGFDDGVESFNCLLVALAQEGLGKEANQVFDRMRDRYSPDLRSYTALMLAWCNARNLVEAGRVWNEMLEKGMKPDVVVHNTMIEGLLRGQRRPEAVKMFELMKAKGPAPNVWTYTMLIRDHCKKGKMDLAMRCFQEMKDVGCQPDVATYTCLLVGYGNAKRMDRVTALLEEMTQKGCPPDGRTYNALIKLLTNRSMPDDAARIYKKMIKKGLEPTIHTYNMMMKSYFLGGRNYMMGCAVWEEMHQKGICPDVNSYTVFINGHIRHGRPEEACKYIEEMIQKGMNAPQIDYNKFAADFSKAGKPDILYELAQKVKFTGKFDASNVFHRFVGFVNLCTKTTVNGYSENLFGYEAPCDYSAFETRNGFISLNDTEFSSFGGRKKNELMDGSKKKRMPEFVESKYFCAAARKRGYIHNLPIENNATSLGPPGIQEDSSTVCKVVLQA</sequence>
<dbReference type="PROSITE" id="PS51375">
    <property type="entry name" value="PPR"/>
    <property type="match status" value="8"/>
</dbReference>
<feature type="compositionally biased region" description="Pro residues" evidence="4">
    <location>
        <begin position="70"/>
        <end position="83"/>
    </location>
</feature>
<reference evidence="5" key="3">
    <citation type="submission" date="2015-04" db="UniProtKB">
        <authorList>
            <consortium name="EnsemblPlants"/>
        </authorList>
    </citation>
    <scope>IDENTIFICATION</scope>
</reference>
<dbReference type="InterPro" id="IPR002885">
    <property type="entry name" value="PPR_rpt"/>
</dbReference>
<feature type="region of interest" description="Disordered" evidence="4">
    <location>
        <begin position="114"/>
        <end position="145"/>
    </location>
</feature>
<reference evidence="5 6" key="1">
    <citation type="submission" date="2012-08" db="EMBL/GenBank/DDBJ databases">
        <title>Oryza genome evolution.</title>
        <authorList>
            <person name="Wing R.A."/>
        </authorList>
    </citation>
    <scope>NUCLEOTIDE SEQUENCE</scope>
</reference>
<evidence type="ECO:0008006" key="7">
    <source>
        <dbReference type="Google" id="ProtNLM"/>
    </source>
</evidence>
<evidence type="ECO:0000313" key="5">
    <source>
        <dbReference type="EnsemblPlants" id="LPERR05G10260.1"/>
    </source>
</evidence>
<feature type="repeat" description="PPR" evidence="3">
    <location>
        <begin position="458"/>
        <end position="492"/>
    </location>
</feature>
<feature type="repeat" description="PPR" evidence="3">
    <location>
        <begin position="318"/>
        <end position="352"/>
    </location>
</feature>
<feature type="compositionally biased region" description="Acidic residues" evidence="4">
    <location>
        <begin position="123"/>
        <end position="138"/>
    </location>
</feature>
<dbReference type="eggNOG" id="KOG4197">
    <property type="taxonomic scope" value="Eukaryota"/>
</dbReference>
<dbReference type="STRING" id="77586.A0A0D9WFH2"/>
<protein>
    <recommendedName>
        <fullName evidence="7">Pentacotripeptide-repeat region of PRORP domain-containing protein</fullName>
    </recommendedName>
</protein>
<dbReference type="Gramene" id="LPERR05G10260.1">
    <property type="protein sequence ID" value="LPERR05G10260.1"/>
    <property type="gene ID" value="LPERR05G10260"/>
</dbReference>
<evidence type="ECO:0000256" key="2">
    <source>
        <dbReference type="ARBA" id="ARBA00022946"/>
    </source>
</evidence>
<evidence type="ECO:0000256" key="4">
    <source>
        <dbReference type="SAM" id="MobiDB-lite"/>
    </source>
</evidence>
<feature type="repeat" description="PPR" evidence="3">
    <location>
        <begin position="353"/>
        <end position="387"/>
    </location>
</feature>
<dbReference type="HOGENOM" id="CLU_002706_49_20_1"/>
<proteinExistence type="predicted"/>
<dbReference type="Pfam" id="PF01535">
    <property type="entry name" value="PPR"/>
    <property type="match status" value="4"/>
</dbReference>
<evidence type="ECO:0000256" key="3">
    <source>
        <dbReference type="PROSITE-ProRule" id="PRU00708"/>
    </source>
</evidence>
<keyword evidence="6" id="KW-1185">Reference proteome</keyword>
<dbReference type="PANTHER" id="PTHR47942">
    <property type="entry name" value="TETRATRICOPEPTIDE REPEAT (TPR)-LIKE SUPERFAMILY PROTEIN-RELATED"/>
    <property type="match status" value="1"/>
</dbReference>
<feature type="repeat" description="PPR" evidence="3">
    <location>
        <begin position="493"/>
        <end position="528"/>
    </location>
</feature>
<feature type="repeat" description="PPR" evidence="3">
    <location>
        <begin position="284"/>
        <end position="314"/>
    </location>
</feature>
<organism evidence="5 6">
    <name type="scientific">Leersia perrieri</name>
    <dbReference type="NCBI Taxonomy" id="77586"/>
    <lineage>
        <taxon>Eukaryota</taxon>
        <taxon>Viridiplantae</taxon>
        <taxon>Streptophyta</taxon>
        <taxon>Embryophyta</taxon>
        <taxon>Tracheophyta</taxon>
        <taxon>Spermatophyta</taxon>
        <taxon>Magnoliopsida</taxon>
        <taxon>Liliopsida</taxon>
        <taxon>Poales</taxon>
        <taxon>Poaceae</taxon>
        <taxon>BOP clade</taxon>
        <taxon>Oryzoideae</taxon>
        <taxon>Oryzeae</taxon>
        <taxon>Oryzinae</taxon>
        <taxon>Leersia</taxon>
    </lineage>
</organism>
<dbReference type="EnsemblPlants" id="LPERR05G10260.1">
    <property type="protein sequence ID" value="LPERR05G10260.1"/>
    <property type="gene ID" value="LPERR05G10260"/>
</dbReference>
<keyword evidence="1" id="KW-0677">Repeat</keyword>
<dbReference type="PANTHER" id="PTHR47942:SF48">
    <property type="entry name" value="OS05G0355200 PROTEIN"/>
    <property type="match status" value="1"/>
</dbReference>
<feature type="region of interest" description="Disordered" evidence="4">
    <location>
        <begin position="46"/>
        <end position="83"/>
    </location>
</feature>
<dbReference type="Pfam" id="PF13812">
    <property type="entry name" value="PPR_3"/>
    <property type="match status" value="1"/>
</dbReference>
<dbReference type="InterPro" id="IPR051222">
    <property type="entry name" value="PPR/CCM1_RNA-binding"/>
</dbReference>
<feature type="repeat" description="PPR" evidence="3">
    <location>
        <begin position="529"/>
        <end position="563"/>
    </location>
</feature>
<feature type="repeat" description="PPR" evidence="3">
    <location>
        <begin position="388"/>
        <end position="422"/>
    </location>
</feature>
<dbReference type="SUPFAM" id="SSF81901">
    <property type="entry name" value="HCP-like"/>
    <property type="match status" value="1"/>
</dbReference>
<dbReference type="AlphaFoldDB" id="A0A0D9WFH2"/>